<dbReference type="OrthoDB" id="10035003at2759"/>
<dbReference type="PANTHER" id="PTHR35558">
    <property type="entry name" value="SGNH_HYDRO DOMAIN-CONTAINING PROTEIN"/>
    <property type="match status" value="1"/>
</dbReference>
<reference evidence="2 3" key="1">
    <citation type="submission" date="2020-06" db="EMBL/GenBank/DDBJ databases">
        <authorList>
            <person name="Li R."/>
            <person name="Bekaert M."/>
        </authorList>
    </citation>
    <scope>NUCLEOTIDE SEQUENCE [LARGE SCALE GENOMIC DNA]</scope>
    <source>
        <strain evidence="3">wild</strain>
    </source>
</reference>
<organism evidence="2 3">
    <name type="scientific">Mytilus coruscus</name>
    <name type="common">Sea mussel</name>
    <dbReference type="NCBI Taxonomy" id="42192"/>
    <lineage>
        <taxon>Eukaryota</taxon>
        <taxon>Metazoa</taxon>
        <taxon>Spiralia</taxon>
        <taxon>Lophotrochozoa</taxon>
        <taxon>Mollusca</taxon>
        <taxon>Bivalvia</taxon>
        <taxon>Autobranchia</taxon>
        <taxon>Pteriomorphia</taxon>
        <taxon>Mytilida</taxon>
        <taxon>Mytiloidea</taxon>
        <taxon>Mytilidae</taxon>
        <taxon>Mytilinae</taxon>
        <taxon>Mytilus</taxon>
    </lineage>
</organism>
<evidence type="ECO:0000313" key="2">
    <source>
        <dbReference type="EMBL" id="CAC5385235.1"/>
    </source>
</evidence>
<feature type="compositionally biased region" description="Basic residues" evidence="1">
    <location>
        <begin position="7"/>
        <end position="26"/>
    </location>
</feature>
<evidence type="ECO:0000313" key="3">
    <source>
        <dbReference type="Proteomes" id="UP000507470"/>
    </source>
</evidence>
<evidence type="ECO:0000256" key="1">
    <source>
        <dbReference type="SAM" id="MobiDB-lite"/>
    </source>
</evidence>
<gene>
    <name evidence="2" type="ORF">MCOR_20802</name>
</gene>
<protein>
    <submittedName>
        <fullName evidence="2">Uncharacterized protein</fullName>
    </submittedName>
</protein>
<sequence>MPGGKKSPARGKKSPARGQGVKKRRMAVSQEPTIEHNERSEPSSLEESIFDPIGCYIPLKLKEKNWKGEFIDLSLLIKSPRELANFPDPDGDIVVKGGHMRVESLTSRAISNIHTWTSAFMLYMSVLHEKHDQSSLALKCMRDIRFAANKSHGLGTYDQQFRLRKAQKPQSSWAVINQDLWPFYITTAMRDQGQSNDNKVDTITQTEPLHSFLQPLGHENVQQARTCNASNTKGKRCNFNPCNFRYASSAYGVQHPVFFLKAALTCQNIATHFHLGFPQLI</sequence>
<proteinExistence type="predicted"/>
<dbReference type="Proteomes" id="UP000507470">
    <property type="component" value="Unassembled WGS sequence"/>
</dbReference>
<accession>A0A6J8BMQ8</accession>
<feature type="region of interest" description="Disordered" evidence="1">
    <location>
        <begin position="1"/>
        <end position="46"/>
    </location>
</feature>
<name>A0A6J8BMQ8_MYTCO</name>
<dbReference type="EMBL" id="CACVKT020003691">
    <property type="protein sequence ID" value="CAC5385235.1"/>
    <property type="molecule type" value="Genomic_DNA"/>
</dbReference>
<keyword evidence="3" id="KW-1185">Reference proteome</keyword>
<dbReference type="PANTHER" id="PTHR35558:SF1">
    <property type="entry name" value="ENDONUCLEASE_EXONUCLEASE_PHOSPHATASE DOMAIN-CONTAINING PROTEIN"/>
    <property type="match status" value="1"/>
</dbReference>
<dbReference type="AlphaFoldDB" id="A0A6J8BMQ8"/>